<evidence type="ECO:0000313" key="4">
    <source>
        <dbReference type="Proteomes" id="UP000028545"/>
    </source>
</evidence>
<dbReference type="PANTHER" id="PTHR21310">
    <property type="entry name" value="AMINOGLYCOSIDE PHOSPHOTRANSFERASE-RELATED-RELATED"/>
    <property type="match status" value="1"/>
</dbReference>
<dbReference type="Gene3D" id="3.90.1200.10">
    <property type="match status" value="1"/>
</dbReference>
<evidence type="ECO:0000256" key="1">
    <source>
        <dbReference type="SAM" id="MobiDB-lite"/>
    </source>
</evidence>
<dbReference type="RefSeq" id="XP_016645642.1">
    <property type="nucleotide sequence ID" value="XM_016784885.1"/>
</dbReference>
<dbReference type="OMA" id="KEYIGMS"/>
<dbReference type="Pfam" id="PF01636">
    <property type="entry name" value="APH"/>
    <property type="match status" value="1"/>
</dbReference>
<dbReference type="InterPro" id="IPR011009">
    <property type="entry name" value="Kinase-like_dom_sf"/>
</dbReference>
<accession>A0A084GET1</accession>
<dbReference type="OrthoDB" id="2906425at2759"/>
<evidence type="ECO:0000259" key="2">
    <source>
        <dbReference type="Pfam" id="PF01636"/>
    </source>
</evidence>
<name>A0A084GET1_PSEDA</name>
<dbReference type="Proteomes" id="UP000028545">
    <property type="component" value="Unassembled WGS sequence"/>
</dbReference>
<dbReference type="VEuPathDB" id="FungiDB:SAPIO_CDS1667"/>
<sequence>MAHSMLPKQPEAQTDGSPDKTSNTEKYSTNSLKRRVRQRKIERGLPVSDEEEPPTLEDGNVAVKLGKSIQLGEAAALRAAQQAGVPVPRALGTETIQGINHLKMDFIEGEALNKLWPKLSSEEKRDIVQQLRSILTTMRSATPPPNYIGACDNTGIRESRVYHRYTDPPCVDEAAFNRYLLSGLFPPTPQALRDAFASKLRTNHRIVLSHCDLAPRNIIVREGKIVALVDWEDAGWYPEYWEYVKFFQRNTAGDREWWSYAYEIFPELYPEELVDYIALLKWQMP</sequence>
<dbReference type="GO" id="GO:0016740">
    <property type="term" value="F:transferase activity"/>
    <property type="evidence" value="ECO:0007669"/>
    <property type="project" value="UniProtKB-KW"/>
</dbReference>
<dbReference type="AlphaFoldDB" id="A0A084GET1"/>
<dbReference type="KEGG" id="sapo:SAPIO_CDS1667"/>
<evidence type="ECO:0000313" key="3">
    <source>
        <dbReference type="EMBL" id="KEZ45843.1"/>
    </source>
</evidence>
<comment type="caution">
    <text evidence="3">The sequence shown here is derived from an EMBL/GenBank/DDBJ whole genome shotgun (WGS) entry which is preliminary data.</text>
</comment>
<dbReference type="InterPro" id="IPR002575">
    <property type="entry name" value="Aminoglycoside_PTrfase"/>
</dbReference>
<dbReference type="EMBL" id="JOWA01000066">
    <property type="protein sequence ID" value="KEZ45843.1"/>
    <property type="molecule type" value="Genomic_DNA"/>
</dbReference>
<proteinExistence type="predicted"/>
<feature type="region of interest" description="Disordered" evidence="1">
    <location>
        <begin position="1"/>
        <end position="58"/>
    </location>
</feature>
<dbReference type="SUPFAM" id="SSF56112">
    <property type="entry name" value="Protein kinase-like (PK-like)"/>
    <property type="match status" value="1"/>
</dbReference>
<feature type="compositionally biased region" description="Polar residues" evidence="1">
    <location>
        <begin position="11"/>
        <end position="31"/>
    </location>
</feature>
<dbReference type="InterPro" id="IPR051678">
    <property type="entry name" value="AGP_Transferase"/>
</dbReference>
<dbReference type="CDD" id="cd05120">
    <property type="entry name" value="APH_ChoK_like"/>
    <property type="match status" value="1"/>
</dbReference>
<feature type="domain" description="Aminoglycoside phosphotransferase" evidence="2">
    <location>
        <begin position="73"/>
        <end position="249"/>
    </location>
</feature>
<protein>
    <submittedName>
        <fullName evidence="3">Phosphotransferase enzyme family protein</fullName>
    </submittedName>
</protein>
<keyword evidence="3" id="KW-0808">Transferase</keyword>
<gene>
    <name evidence="3" type="ORF">SAPIO_CDS1667</name>
</gene>
<dbReference type="GeneID" id="27720739"/>
<dbReference type="HOGENOM" id="CLU_021768_5_3_1"/>
<dbReference type="PANTHER" id="PTHR21310:SF58">
    <property type="entry name" value="AMINOGLYCOSIDE PHOSPHOTRANSFERASE DOMAIN-CONTAINING PROTEIN"/>
    <property type="match status" value="1"/>
</dbReference>
<organism evidence="3 4">
    <name type="scientific">Pseudallescheria apiosperma</name>
    <name type="common">Scedosporium apiospermum</name>
    <dbReference type="NCBI Taxonomy" id="563466"/>
    <lineage>
        <taxon>Eukaryota</taxon>
        <taxon>Fungi</taxon>
        <taxon>Dikarya</taxon>
        <taxon>Ascomycota</taxon>
        <taxon>Pezizomycotina</taxon>
        <taxon>Sordariomycetes</taxon>
        <taxon>Hypocreomycetidae</taxon>
        <taxon>Microascales</taxon>
        <taxon>Microascaceae</taxon>
        <taxon>Scedosporium</taxon>
    </lineage>
</organism>
<reference evidence="3 4" key="1">
    <citation type="journal article" date="2014" name="Genome Announc.">
        <title>Draft genome sequence of the pathogenic fungus Scedosporium apiospermum.</title>
        <authorList>
            <person name="Vandeputte P."/>
            <person name="Ghamrawi S."/>
            <person name="Rechenmann M."/>
            <person name="Iltis A."/>
            <person name="Giraud S."/>
            <person name="Fleury M."/>
            <person name="Thornton C."/>
            <person name="Delhaes L."/>
            <person name="Meyer W."/>
            <person name="Papon N."/>
            <person name="Bouchara J.P."/>
        </authorList>
    </citation>
    <scope>NUCLEOTIDE SEQUENCE [LARGE SCALE GENOMIC DNA]</scope>
    <source>
        <strain evidence="3 4">IHEM 14462</strain>
    </source>
</reference>
<keyword evidence="4" id="KW-1185">Reference proteome</keyword>